<dbReference type="PROSITE" id="PS51257">
    <property type="entry name" value="PROKAR_LIPOPROTEIN"/>
    <property type="match status" value="1"/>
</dbReference>
<comment type="caution">
    <text evidence="1">The sequence shown here is derived from an EMBL/GenBank/DDBJ whole genome shotgun (WGS) entry which is preliminary data.</text>
</comment>
<gene>
    <name evidence="1" type="ORF">COLSTE_02303</name>
</gene>
<protein>
    <submittedName>
        <fullName evidence="1">Uncharacterized protein</fullName>
    </submittedName>
</protein>
<dbReference type="Proteomes" id="UP000003560">
    <property type="component" value="Unassembled WGS sequence"/>
</dbReference>
<dbReference type="HOGENOM" id="CLU_3097715_0_0_11"/>
<evidence type="ECO:0000313" key="2">
    <source>
        <dbReference type="Proteomes" id="UP000003560"/>
    </source>
</evidence>
<proteinExistence type="predicted"/>
<dbReference type="STRING" id="445975.COLSTE_02303"/>
<accession>B6GDV7</accession>
<keyword evidence="2" id="KW-1185">Reference proteome</keyword>
<reference evidence="1 2" key="1">
    <citation type="submission" date="2008-10" db="EMBL/GenBank/DDBJ databases">
        <title>Draft genome sequence of Collinsella stercoris (DSM 13279).</title>
        <authorList>
            <person name="Sudarsanam P."/>
            <person name="Ley R."/>
            <person name="Guruge J."/>
            <person name="Turnbaugh P.J."/>
            <person name="Mahowald M."/>
            <person name="Liep D."/>
            <person name="Gordon J."/>
        </authorList>
    </citation>
    <scope>NUCLEOTIDE SEQUENCE [LARGE SCALE GENOMIC DNA]</scope>
    <source>
        <strain evidence="1 2">DSM 13279</strain>
    </source>
</reference>
<sequence>MCARRGSSRNARAPLFYGGAAAACETINNHMIAAAARFCSLIENGKKAHGC</sequence>
<evidence type="ECO:0000313" key="1">
    <source>
        <dbReference type="EMBL" id="EEA89527.1"/>
    </source>
</evidence>
<dbReference type="EMBL" id="ABXJ01000131">
    <property type="protein sequence ID" value="EEA89527.1"/>
    <property type="molecule type" value="Genomic_DNA"/>
</dbReference>
<dbReference type="AlphaFoldDB" id="B6GDV7"/>
<organism evidence="1 2">
    <name type="scientific">Collinsella stercoris DSM 13279</name>
    <dbReference type="NCBI Taxonomy" id="445975"/>
    <lineage>
        <taxon>Bacteria</taxon>
        <taxon>Bacillati</taxon>
        <taxon>Actinomycetota</taxon>
        <taxon>Coriobacteriia</taxon>
        <taxon>Coriobacteriales</taxon>
        <taxon>Coriobacteriaceae</taxon>
        <taxon>Collinsella</taxon>
    </lineage>
</organism>
<name>B6GDV7_9ACTN</name>
<reference evidence="1 2" key="2">
    <citation type="submission" date="2008-10" db="EMBL/GenBank/DDBJ databases">
        <authorList>
            <person name="Fulton L."/>
            <person name="Clifton S."/>
            <person name="Fulton B."/>
            <person name="Xu J."/>
            <person name="Minx P."/>
            <person name="Pepin K.H."/>
            <person name="Johnson M."/>
            <person name="Thiruvilangam P."/>
            <person name="Bhonagiri V."/>
            <person name="Nash W.E."/>
            <person name="Mardis E.R."/>
            <person name="Wilson R.K."/>
        </authorList>
    </citation>
    <scope>NUCLEOTIDE SEQUENCE [LARGE SCALE GENOMIC DNA]</scope>
    <source>
        <strain evidence="1 2">DSM 13279</strain>
    </source>
</reference>